<dbReference type="InterPro" id="IPR036259">
    <property type="entry name" value="MFS_trans_sf"/>
</dbReference>
<dbReference type="GO" id="GO:0016020">
    <property type="term" value="C:membrane"/>
    <property type="evidence" value="ECO:0007669"/>
    <property type="project" value="UniProtKB-SubCell"/>
</dbReference>
<feature type="transmembrane region" description="Helical" evidence="7">
    <location>
        <begin position="131"/>
        <end position="151"/>
    </location>
</feature>
<feature type="transmembrane region" description="Helical" evidence="7">
    <location>
        <begin position="12"/>
        <end position="30"/>
    </location>
</feature>
<evidence type="ECO:0000256" key="7">
    <source>
        <dbReference type="SAM" id="Phobius"/>
    </source>
</evidence>
<evidence type="ECO:0000256" key="2">
    <source>
        <dbReference type="ARBA" id="ARBA00005982"/>
    </source>
</evidence>
<dbReference type="InterPro" id="IPR000109">
    <property type="entry name" value="POT_fam"/>
</dbReference>
<evidence type="ECO:0000256" key="6">
    <source>
        <dbReference type="SAM" id="MobiDB-lite"/>
    </source>
</evidence>
<reference evidence="8" key="1">
    <citation type="submission" date="2021-01" db="EMBL/GenBank/DDBJ databases">
        <authorList>
            <person name="Corre E."/>
            <person name="Pelletier E."/>
            <person name="Niang G."/>
            <person name="Scheremetjew M."/>
            <person name="Finn R."/>
            <person name="Kale V."/>
            <person name="Holt S."/>
            <person name="Cochrane G."/>
            <person name="Meng A."/>
            <person name="Brown T."/>
            <person name="Cohen L."/>
        </authorList>
    </citation>
    <scope>NUCLEOTIDE SEQUENCE</scope>
    <source>
        <strain evidence="8">CCMP1243</strain>
    </source>
</reference>
<keyword evidence="4 7" id="KW-1133">Transmembrane helix</keyword>
<gene>
    <name evidence="8" type="ORF">RMAR1173_LOCUS14270</name>
</gene>
<dbReference type="Gene3D" id="1.20.1250.20">
    <property type="entry name" value="MFS general substrate transporter like domains"/>
    <property type="match status" value="1"/>
</dbReference>
<evidence type="ECO:0000256" key="3">
    <source>
        <dbReference type="ARBA" id="ARBA00022692"/>
    </source>
</evidence>
<feature type="transmembrane region" description="Helical" evidence="7">
    <location>
        <begin position="393"/>
        <end position="414"/>
    </location>
</feature>
<accession>A0A7S2SFH9</accession>
<dbReference type="EMBL" id="HBHJ01021586">
    <property type="protein sequence ID" value="CAD9698548.1"/>
    <property type="molecule type" value="Transcribed_RNA"/>
</dbReference>
<keyword evidence="3 7" id="KW-0812">Transmembrane</keyword>
<feature type="region of interest" description="Disordered" evidence="6">
    <location>
        <begin position="436"/>
        <end position="466"/>
    </location>
</feature>
<name>A0A7S2SFH9_9STRA</name>
<dbReference type="PANTHER" id="PTHR11654">
    <property type="entry name" value="OLIGOPEPTIDE TRANSPORTER-RELATED"/>
    <property type="match status" value="1"/>
</dbReference>
<sequence length="466" mass="50437">MPPLVPPSHSYFAGFALSAAAMLLALVIFLSGSRYYRDQKPDMSALRRCINAVRIAVTTPAGSGRECLWWRTLGLGWRGVSGVLRTLAVLPPPGVRFFLGLACCALAFLVSLAHPIAHLVLAVPGGALQELAQASVLLCGILLVAAVLLLFPVTLRPVWLAVGPSSAQESCQDPRGVKDAYDMVRCLPTAMVLTAMWAAQGFGDGINQNILQQTDMRLWSACDAQQIPGPMISLLDPLVCLASIPVLESKVYPMCGGRPPIMTRITYGIACALASVSYTCFFEQYRKSAPVIQCPTGPGSEMGPLLGDTGAQPLSQISFMWMAPPYMLMSIGQSLISPACYELYYCEVAAGLRSMCFAVNMLTWSFGAMLESLIYRFWAHDITNDLNNGHAEFPQFTAAALLAVALTAHVNIVAPRFQSLEETSVTMRSLFTQGPEQEPFLDGQDNEAFAEADEDLTSRKSPRGPW</sequence>
<evidence type="ECO:0000256" key="1">
    <source>
        <dbReference type="ARBA" id="ARBA00004141"/>
    </source>
</evidence>
<comment type="similarity">
    <text evidence="2">Belongs to the major facilitator superfamily. Proton-dependent oligopeptide transporter (POT/PTR) (TC 2.A.17) family.</text>
</comment>
<dbReference type="GO" id="GO:0022857">
    <property type="term" value="F:transmembrane transporter activity"/>
    <property type="evidence" value="ECO:0007669"/>
    <property type="project" value="InterPro"/>
</dbReference>
<feature type="compositionally biased region" description="Acidic residues" evidence="6">
    <location>
        <begin position="444"/>
        <end position="455"/>
    </location>
</feature>
<keyword evidence="5 7" id="KW-0472">Membrane</keyword>
<proteinExistence type="inferred from homology"/>
<dbReference type="Pfam" id="PF00854">
    <property type="entry name" value="PTR2"/>
    <property type="match status" value="2"/>
</dbReference>
<evidence type="ECO:0000256" key="5">
    <source>
        <dbReference type="ARBA" id="ARBA00023136"/>
    </source>
</evidence>
<evidence type="ECO:0000256" key="4">
    <source>
        <dbReference type="ARBA" id="ARBA00022989"/>
    </source>
</evidence>
<feature type="transmembrane region" description="Helical" evidence="7">
    <location>
        <begin position="357"/>
        <end position="378"/>
    </location>
</feature>
<dbReference type="AlphaFoldDB" id="A0A7S2SFH9"/>
<comment type="subcellular location">
    <subcellularLocation>
        <location evidence="1">Membrane</location>
        <topology evidence="1">Multi-pass membrane protein</topology>
    </subcellularLocation>
</comment>
<evidence type="ECO:0000313" key="8">
    <source>
        <dbReference type="EMBL" id="CAD9698548.1"/>
    </source>
</evidence>
<feature type="transmembrane region" description="Helical" evidence="7">
    <location>
        <begin position="97"/>
        <end position="119"/>
    </location>
</feature>
<organism evidence="8">
    <name type="scientific">Rhizochromulina marina</name>
    <dbReference type="NCBI Taxonomy" id="1034831"/>
    <lineage>
        <taxon>Eukaryota</taxon>
        <taxon>Sar</taxon>
        <taxon>Stramenopiles</taxon>
        <taxon>Ochrophyta</taxon>
        <taxon>Dictyochophyceae</taxon>
        <taxon>Rhizochromulinales</taxon>
        <taxon>Rhizochromulina</taxon>
    </lineage>
</organism>
<protein>
    <submittedName>
        <fullName evidence="8">Uncharacterized protein</fullName>
    </submittedName>
</protein>